<evidence type="ECO:0000313" key="3">
    <source>
        <dbReference type="Proteomes" id="UP000613512"/>
    </source>
</evidence>
<dbReference type="Pfam" id="PF01850">
    <property type="entry name" value="PIN"/>
    <property type="match status" value="1"/>
</dbReference>
<dbReference type="Gene3D" id="3.40.50.1010">
    <property type="entry name" value="5'-nuclease"/>
    <property type="match status" value="1"/>
</dbReference>
<name>A0A916SBV6_9BACI</name>
<gene>
    <name evidence="2" type="ORF">GCM10008025_38610</name>
</gene>
<keyword evidence="3" id="KW-1185">Reference proteome</keyword>
<evidence type="ECO:0000259" key="1">
    <source>
        <dbReference type="Pfam" id="PF01850"/>
    </source>
</evidence>
<dbReference type="SUPFAM" id="SSF88723">
    <property type="entry name" value="PIN domain-like"/>
    <property type="match status" value="1"/>
</dbReference>
<comment type="caution">
    <text evidence="2">The sequence shown here is derived from an EMBL/GenBank/DDBJ whole genome shotgun (WGS) entry which is preliminary data.</text>
</comment>
<sequence length="140" mass="16303">MKRSKLFIDTGAWLALMVESDQFHHKANSYLRSLDLSVKRYTSTFVIAETYTWLRYRVGFQSAHFFLDVIKRSKASGALDVIEGDIDILELAEQLLKDFSDKRLSYVDAVSMAIMKHKQINKVFGFDHHFYVMEFEVVPV</sequence>
<dbReference type="Proteomes" id="UP000613512">
    <property type="component" value="Unassembled WGS sequence"/>
</dbReference>
<proteinExistence type="predicted"/>
<organism evidence="2 3">
    <name type="scientific">Ornithinibacillus halotolerans</name>
    <dbReference type="NCBI Taxonomy" id="1274357"/>
    <lineage>
        <taxon>Bacteria</taxon>
        <taxon>Bacillati</taxon>
        <taxon>Bacillota</taxon>
        <taxon>Bacilli</taxon>
        <taxon>Bacillales</taxon>
        <taxon>Bacillaceae</taxon>
        <taxon>Ornithinibacillus</taxon>
    </lineage>
</organism>
<dbReference type="RefSeq" id="WP_188386317.1">
    <property type="nucleotide sequence ID" value="NZ_BMEY01000033.1"/>
</dbReference>
<reference evidence="2" key="1">
    <citation type="journal article" date="2014" name="Int. J. Syst. Evol. Microbiol.">
        <title>Complete genome sequence of Corynebacterium casei LMG S-19264T (=DSM 44701T), isolated from a smear-ripened cheese.</title>
        <authorList>
            <consortium name="US DOE Joint Genome Institute (JGI-PGF)"/>
            <person name="Walter F."/>
            <person name="Albersmeier A."/>
            <person name="Kalinowski J."/>
            <person name="Ruckert C."/>
        </authorList>
    </citation>
    <scope>NUCLEOTIDE SEQUENCE</scope>
    <source>
        <strain evidence="2">CGMCC 1.12408</strain>
    </source>
</reference>
<dbReference type="InterPro" id="IPR029060">
    <property type="entry name" value="PIN-like_dom_sf"/>
</dbReference>
<reference evidence="2" key="2">
    <citation type="submission" date="2020-09" db="EMBL/GenBank/DDBJ databases">
        <authorList>
            <person name="Sun Q."/>
            <person name="Zhou Y."/>
        </authorList>
    </citation>
    <scope>NUCLEOTIDE SEQUENCE</scope>
    <source>
        <strain evidence="2">CGMCC 1.12408</strain>
    </source>
</reference>
<dbReference type="GO" id="GO:0004521">
    <property type="term" value="F:RNA endonuclease activity"/>
    <property type="evidence" value="ECO:0007669"/>
    <property type="project" value="InterPro"/>
</dbReference>
<accession>A0A916SBV6</accession>
<dbReference type="PANTHER" id="PTHR42188">
    <property type="entry name" value="23S RRNA-SPECIFIC ENDONUCLEASE VAPC20"/>
    <property type="match status" value="1"/>
</dbReference>
<dbReference type="EMBL" id="BMEY01000033">
    <property type="protein sequence ID" value="GGA92460.1"/>
    <property type="molecule type" value="Genomic_DNA"/>
</dbReference>
<evidence type="ECO:0000313" key="2">
    <source>
        <dbReference type="EMBL" id="GGA92460.1"/>
    </source>
</evidence>
<feature type="domain" description="PIN" evidence="1">
    <location>
        <begin position="7"/>
        <end position="134"/>
    </location>
</feature>
<dbReference type="PANTHER" id="PTHR42188:SF1">
    <property type="entry name" value="23S RRNA-SPECIFIC ENDONUCLEASE VAPC20"/>
    <property type="match status" value="1"/>
</dbReference>
<dbReference type="InterPro" id="IPR039018">
    <property type="entry name" value="VapC20-like"/>
</dbReference>
<dbReference type="AlphaFoldDB" id="A0A916SBV6"/>
<dbReference type="InterPro" id="IPR002716">
    <property type="entry name" value="PIN_dom"/>
</dbReference>
<protein>
    <recommendedName>
        <fullName evidence="1">PIN domain-containing protein</fullName>
    </recommendedName>
</protein>
<dbReference type="GO" id="GO:0016075">
    <property type="term" value="P:rRNA catabolic process"/>
    <property type="evidence" value="ECO:0007669"/>
    <property type="project" value="TreeGrafter"/>
</dbReference>